<dbReference type="AlphaFoldDB" id="A0ABD0PS52"/>
<feature type="non-terminal residue" evidence="6">
    <location>
        <position position="59"/>
    </location>
</feature>
<dbReference type="Pfam" id="PF00664">
    <property type="entry name" value="ABC_membrane"/>
    <property type="match status" value="1"/>
</dbReference>
<keyword evidence="2 4" id="KW-1133">Transmembrane helix</keyword>
<evidence type="ECO:0000256" key="1">
    <source>
        <dbReference type="ARBA" id="ARBA00022692"/>
    </source>
</evidence>
<comment type="caution">
    <text evidence="6">The sequence shown here is derived from an EMBL/GenBank/DDBJ whole genome shotgun (WGS) entry which is preliminary data.</text>
</comment>
<evidence type="ECO:0000313" key="6">
    <source>
        <dbReference type="EMBL" id="KAL0176878.1"/>
    </source>
</evidence>
<keyword evidence="3 4" id="KW-0472">Membrane</keyword>
<dbReference type="SUPFAM" id="SSF90123">
    <property type="entry name" value="ABC transporter transmembrane region"/>
    <property type="match status" value="1"/>
</dbReference>
<feature type="non-terminal residue" evidence="6">
    <location>
        <position position="1"/>
    </location>
</feature>
<dbReference type="InterPro" id="IPR011527">
    <property type="entry name" value="ABC1_TM_dom"/>
</dbReference>
<accession>A0ABD0PS52</accession>
<evidence type="ECO:0000256" key="2">
    <source>
        <dbReference type="ARBA" id="ARBA00022989"/>
    </source>
</evidence>
<dbReference type="PROSITE" id="PS50929">
    <property type="entry name" value="ABC_TM1F"/>
    <property type="match status" value="1"/>
</dbReference>
<reference evidence="6 7" key="1">
    <citation type="submission" date="2024-05" db="EMBL/GenBank/DDBJ databases">
        <title>Genome sequencing and assembly of Indian major carp, Cirrhinus mrigala (Hamilton, 1822).</title>
        <authorList>
            <person name="Mohindra V."/>
            <person name="Chowdhury L.M."/>
            <person name="Lal K."/>
            <person name="Jena J.K."/>
        </authorList>
    </citation>
    <scope>NUCLEOTIDE SEQUENCE [LARGE SCALE GENOMIC DNA]</scope>
    <source>
        <strain evidence="6">CM1030</strain>
        <tissue evidence="6">Blood</tissue>
    </source>
</reference>
<sequence>YYKCGGQFALVTLGTLSAYTAFTIAVTQWRTRFRIEMNKADNEAGNAAIDSLLNYETVK</sequence>
<evidence type="ECO:0000256" key="4">
    <source>
        <dbReference type="SAM" id="Phobius"/>
    </source>
</evidence>
<keyword evidence="1 4" id="KW-0812">Transmembrane</keyword>
<name>A0ABD0PS52_CIRMR</name>
<protein>
    <recommendedName>
        <fullName evidence="5">ABC transmembrane type-1 domain-containing protein</fullName>
    </recommendedName>
</protein>
<dbReference type="Proteomes" id="UP001529510">
    <property type="component" value="Unassembled WGS sequence"/>
</dbReference>
<organism evidence="6 7">
    <name type="scientific">Cirrhinus mrigala</name>
    <name type="common">Mrigala</name>
    <dbReference type="NCBI Taxonomy" id="683832"/>
    <lineage>
        <taxon>Eukaryota</taxon>
        <taxon>Metazoa</taxon>
        <taxon>Chordata</taxon>
        <taxon>Craniata</taxon>
        <taxon>Vertebrata</taxon>
        <taxon>Euteleostomi</taxon>
        <taxon>Actinopterygii</taxon>
        <taxon>Neopterygii</taxon>
        <taxon>Teleostei</taxon>
        <taxon>Ostariophysi</taxon>
        <taxon>Cypriniformes</taxon>
        <taxon>Cyprinidae</taxon>
        <taxon>Labeoninae</taxon>
        <taxon>Labeonini</taxon>
        <taxon>Cirrhinus</taxon>
    </lineage>
</organism>
<feature type="transmembrane region" description="Helical" evidence="4">
    <location>
        <begin position="6"/>
        <end position="29"/>
    </location>
</feature>
<dbReference type="InterPro" id="IPR036640">
    <property type="entry name" value="ABC1_TM_sf"/>
</dbReference>
<evidence type="ECO:0000313" key="7">
    <source>
        <dbReference type="Proteomes" id="UP001529510"/>
    </source>
</evidence>
<proteinExistence type="predicted"/>
<gene>
    <name evidence="6" type="ORF">M9458_029208</name>
</gene>
<evidence type="ECO:0000256" key="3">
    <source>
        <dbReference type="ARBA" id="ARBA00023136"/>
    </source>
</evidence>
<feature type="domain" description="ABC transmembrane type-1" evidence="5">
    <location>
        <begin position="1"/>
        <end position="59"/>
    </location>
</feature>
<dbReference type="EMBL" id="JAMKFB020000014">
    <property type="protein sequence ID" value="KAL0176878.1"/>
    <property type="molecule type" value="Genomic_DNA"/>
</dbReference>
<keyword evidence="7" id="KW-1185">Reference proteome</keyword>
<dbReference type="Gene3D" id="1.20.1560.10">
    <property type="entry name" value="ABC transporter type 1, transmembrane domain"/>
    <property type="match status" value="1"/>
</dbReference>
<evidence type="ECO:0000259" key="5">
    <source>
        <dbReference type="PROSITE" id="PS50929"/>
    </source>
</evidence>